<dbReference type="STRING" id="1220578.FPE01S_04_02290"/>
<comment type="caution">
    <text evidence="3">The sequence shown here is derived from an EMBL/GenBank/DDBJ whole genome shotgun (WGS) entry which is preliminary data.</text>
</comment>
<evidence type="ECO:0000313" key="4">
    <source>
        <dbReference type="Proteomes" id="UP000033121"/>
    </source>
</evidence>
<protein>
    <recommendedName>
        <fullName evidence="2">DUF5723 domain-containing protein</fullName>
    </recommendedName>
</protein>
<dbReference type="EMBL" id="BBWV01000004">
    <property type="protein sequence ID" value="GAO44986.1"/>
    <property type="molecule type" value="Genomic_DNA"/>
</dbReference>
<dbReference type="Pfam" id="PF18990">
    <property type="entry name" value="DUF5723"/>
    <property type="match status" value="1"/>
</dbReference>
<feature type="domain" description="DUF5723" evidence="2">
    <location>
        <begin position="45"/>
        <end position="300"/>
    </location>
</feature>
<proteinExistence type="predicted"/>
<accession>A0A0E9N5M7</accession>
<name>A0A0E9N5M7_9BACT</name>
<evidence type="ECO:0000259" key="2">
    <source>
        <dbReference type="Pfam" id="PF18990"/>
    </source>
</evidence>
<sequence length="301" mass="32815">MAMRIEAVAALLTACLLSGSGMVAQQYNAVQGYNYAGSLGAGSNPAAIVNTPYPWDVTIAGLQVQYQTNAVRILDYSLIGSPARSKFQVIGGEFARFGCSVSNANIFNTRIAWGRKRAVAFGANIRTFSDIKTSEYSYKDTVSSIGSYVELNRQNGPFTGELRNSSILELFASYGQTIVDRAGYRLNAGVTVKINRGISGFRADVDDVDMVTINSGDQTDYLLNQGGFTYSYSSNYDRWNDQVSDKNNISEFLKATKTGFSFGIGVELLVKSGISSGMEDEEAYYDYDWKIGVSLMDMGTL</sequence>
<evidence type="ECO:0000256" key="1">
    <source>
        <dbReference type="SAM" id="SignalP"/>
    </source>
</evidence>
<dbReference type="InterPro" id="IPR043781">
    <property type="entry name" value="DUF5723"/>
</dbReference>
<dbReference type="AlphaFoldDB" id="A0A0E9N5M7"/>
<gene>
    <name evidence="3" type="ORF">FPE01S_04_02290</name>
</gene>
<dbReference type="Proteomes" id="UP000033121">
    <property type="component" value="Unassembled WGS sequence"/>
</dbReference>
<evidence type="ECO:0000313" key="3">
    <source>
        <dbReference type="EMBL" id="GAO44986.1"/>
    </source>
</evidence>
<reference evidence="3 4" key="1">
    <citation type="submission" date="2015-04" db="EMBL/GenBank/DDBJ databases">
        <title>Whole genome shotgun sequence of Flavihumibacter petaseus NBRC 106054.</title>
        <authorList>
            <person name="Miyazawa S."/>
            <person name="Hosoyama A."/>
            <person name="Hashimoto M."/>
            <person name="Noguchi M."/>
            <person name="Tsuchikane K."/>
            <person name="Ohji S."/>
            <person name="Yamazoe A."/>
            <person name="Ichikawa N."/>
            <person name="Kimura A."/>
            <person name="Fujita N."/>
        </authorList>
    </citation>
    <scope>NUCLEOTIDE SEQUENCE [LARGE SCALE GENOMIC DNA]</scope>
    <source>
        <strain evidence="3 4">NBRC 106054</strain>
    </source>
</reference>
<keyword evidence="4" id="KW-1185">Reference proteome</keyword>
<keyword evidence="1" id="KW-0732">Signal</keyword>
<feature type="signal peptide" evidence="1">
    <location>
        <begin position="1"/>
        <end position="24"/>
    </location>
</feature>
<organism evidence="3 4">
    <name type="scientific">Flavihumibacter petaseus NBRC 106054</name>
    <dbReference type="NCBI Taxonomy" id="1220578"/>
    <lineage>
        <taxon>Bacteria</taxon>
        <taxon>Pseudomonadati</taxon>
        <taxon>Bacteroidota</taxon>
        <taxon>Chitinophagia</taxon>
        <taxon>Chitinophagales</taxon>
        <taxon>Chitinophagaceae</taxon>
        <taxon>Flavihumibacter</taxon>
    </lineage>
</organism>
<feature type="chain" id="PRO_5002430429" description="DUF5723 domain-containing protein" evidence="1">
    <location>
        <begin position="25"/>
        <end position="301"/>
    </location>
</feature>